<dbReference type="Gene3D" id="3.30.420.130">
    <property type="entry name" value="Dinitrogenase iron-molybdenum cofactor biosynthesis domain"/>
    <property type="match status" value="1"/>
</dbReference>
<evidence type="ECO:0000313" key="2">
    <source>
        <dbReference type="EMBL" id="MQL53869.1"/>
    </source>
</evidence>
<dbReference type="AlphaFoldDB" id="A0A6N7IWD4"/>
<keyword evidence="3" id="KW-1185">Reference proteome</keyword>
<dbReference type="Pfam" id="PF02579">
    <property type="entry name" value="Nitro_FeMo-Co"/>
    <property type="match status" value="1"/>
</dbReference>
<dbReference type="SUPFAM" id="SSF53146">
    <property type="entry name" value="Nitrogenase accessory factor-like"/>
    <property type="match status" value="1"/>
</dbReference>
<name>A0A6N7IWD4_9FIRM</name>
<feature type="domain" description="Dinitrogenase iron-molybdenum cofactor biosynthesis" evidence="1">
    <location>
        <begin position="13"/>
        <end position="101"/>
    </location>
</feature>
<accession>A0A6N7IWD4</accession>
<organism evidence="2 3">
    <name type="scientific">Desulfofundulus thermobenzoicus</name>
    <dbReference type="NCBI Taxonomy" id="29376"/>
    <lineage>
        <taxon>Bacteria</taxon>
        <taxon>Bacillati</taxon>
        <taxon>Bacillota</taxon>
        <taxon>Clostridia</taxon>
        <taxon>Eubacteriales</taxon>
        <taxon>Peptococcaceae</taxon>
        <taxon>Desulfofundulus</taxon>
    </lineage>
</organism>
<dbReference type="InterPro" id="IPR033913">
    <property type="entry name" value="MTH1175_dom"/>
</dbReference>
<reference evidence="2 3" key="1">
    <citation type="submission" date="2019-10" db="EMBL/GenBank/DDBJ databases">
        <title>Comparative genomics of sulfur disproportionating microorganisms.</title>
        <authorList>
            <person name="Ward L.M."/>
            <person name="Bertran E."/>
            <person name="Johnston D."/>
        </authorList>
    </citation>
    <scope>NUCLEOTIDE SEQUENCE [LARGE SCALE GENOMIC DNA]</scope>
    <source>
        <strain evidence="2 3">DSM 14055</strain>
    </source>
</reference>
<dbReference type="InterPro" id="IPR003731">
    <property type="entry name" value="Di-Nase_FeMo-co_biosynth"/>
</dbReference>
<gene>
    <name evidence="2" type="ORF">GFC01_16720</name>
</gene>
<proteinExistence type="predicted"/>
<comment type="caution">
    <text evidence="2">The sequence shown here is derived from an EMBL/GenBank/DDBJ whole genome shotgun (WGS) entry which is preliminary data.</text>
</comment>
<dbReference type="PANTHER" id="PTHR42983">
    <property type="entry name" value="DINITROGENASE IRON-MOLYBDENUM COFACTOR PROTEIN-RELATED"/>
    <property type="match status" value="1"/>
</dbReference>
<dbReference type="OrthoDB" id="9807451at2"/>
<dbReference type="Proteomes" id="UP000441717">
    <property type="component" value="Unassembled WGS sequence"/>
</dbReference>
<dbReference type="CDD" id="cd00851">
    <property type="entry name" value="MTH1175"/>
    <property type="match status" value="1"/>
</dbReference>
<dbReference type="EMBL" id="WHYR01000074">
    <property type="protein sequence ID" value="MQL53869.1"/>
    <property type="molecule type" value="Genomic_DNA"/>
</dbReference>
<evidence type="ECO:0000259" key="1">
    <source>
        <dbReference type="Pfam" id="PF02579"/>
    </source>
</evidence>
<protein>
    <submittedName>
        <fullName evidence="2">Dinitrogenase iron-molybdenum cofactor biosynthesis protein</fullName>
    </submittedName>
</protein>
<dbReference type="InterPro" id="IPR036105">
    <property type="entry name" value="DiNase_FeMo-co_biosyn_sf"/>
</dbReference>
<sequence length="127" mass="13352">MKVAISAQKDHMDAPVEPRFGRCPYFILTDTDGDNWEALPNTGNQSSGGAGVQTAQLLVNRGVQAVLVGQIGPNAMEVLLRAGIQVYGGVSGTVRESLNACRQGRLPLLSRANSPKHAATGRGRGGR</sequence>
<evidence type="ECO:0000313" key="3">
    <source>
        <dbReference type="Proteomes" id="UP000441717"/>
    </source>
</evidence>
<dbReference type="PANTHER" id="PTHR42983:SF1">
    <property type="entry name" value="IRON-MOLYBDENUM PROTEIN"/>
    <property type="match status" value="1"/>
</dbReference>